<dbReference type="SUPFAM" id="SSF52833">
    <property type="entry name" value="Thioredoxin-like"/>
    <property type="match status" value="1"/>
</dbReference>
<proteinExistence type="predicted"/>
<evidence type="ECO:0000313" key="2">
    <source>
        <dbReference type="Proteomes" id="UP001157733"/>
    </source>
</evidence>
<dbReference type="PANTHER" id="PTHR33558:SF1">
    <property type="entry name" value="GLUTAREDOXIN-LIKE PROTEIN C5ORF63 HOMOLOG"/>
    <property type="match status" value="1"/>
</dbReference>
<organism evidence="1 2">
    <name type="scientific">Nitrospina watsonii</name>
    <dbReference type="NCBI Taxonomy" id="1323948"/>
    <lineage>
        <taxon>Bacteria</taxon>
        <taxon>Pseudomonadati</taxon>
        <taxon>Nitrospinota/Tectimicrobiota group</taxon>
        <taxon>Nitrospinota</taxon>
        <taxon>Nitrospinia</taxon>
        <taxon>Nitrospinales</taxon>
        <taxon>Nitrospinaceae</taxon>
        <taxon>Nitrospina</taxon>
    </lineage>
</organism>
<dbReference type="InterPro" id="IPR008554">
    <property type="entry name" value="Glutaredoxin-like"/>
</dbReference>
<gene>
    <name evidence="1" type="ORF">NSPWAT_1944</name>
</gene>
<accession>A0ABN8W299</accession>
<dbReference type="PANTHER" id="PTHR33558">
    <property type="entry name" value="GLUTAREDOXIN-LIKE PROTEIN C5ORF63 HOMOLOG"/>
    <property type="match status" value="1"/>
</dbReference>
<name>A0ABN8W299_9BACT</name>
<dbReference type="Gene3D" id="3.40.30.10">
    <property type="entry name" value="Glutaredoxin"/>
    <property type="match status" value="1"/>
</dbReference>
<protein>
    <submittedName>
        <fullName evidence="1">Glutaredoxin-like protein</fullName>
    </submittedName>
</protein>
<dbReference type="Pfam" id="PF05768">
    <property type="entry name" value="Glrx-like"/>
    <property type="match status" value="1"/>
</dbReference>
<dbReference type="EMBL" id="OX336137">
    <property type="protein sequence ID" value="CAI2718800.1"/>
    <property type="molecule type" value="Genomic_DNA"/>
</dbReference>
<dbReference type="Proteomes" id="UP001157733">
    <property type="component" value="Chromosome"/>
</dbReference>
<dbReference type="InterPro" id="IPR052565">
    <property type="entry name" value="Glutaredoxin-like_YDR286C"/>
</dbReference>
<reference evidence="1 2" key="1">
    <citation type="submission" date="2022-09" db="EMBL/GenBank/DDBJ databases">
        <authorList>
            <person name="Kop L."/>
        </authorList>
    </citation>
    <scope>NUCLEOTIDE SEQUENCE [LARGE SCALE GENOMIC DNA]</scope>
    <source>
        <strain evidence="1 2">347</strain>
    </source>
</reference>
<sequence>MGCFFIFPDKVNFTWEDSDQVIDIEILTKSDCCLCDDAKAVVEAVLAEYPATLTLTDVESDAALFDAYKEKIPVVRLNGEDSFLYKVHPVTLRKRLEEIDRGK</sequence>
<dbReference type="RefSeq" id="WP_282011675.1">
    <property type="nucleotide sequence ID" value="NZ_OX336137.1"/>
</dbReference>
<keyword evidence="2" id="KW-1185">Reference proteome</keyword>
<dbReference type="InterPro" id="IPR036249">
    <property type="entry name" value="Thioredoxin-like_sf"/>
</dbReference>
<evidence type="ECO:0000313" key="1">
    <source>
        <dbReference type="EMBL" id="CAI2718800.1"/>
    </source>
</evidence>